<sequence length="511" mass="55061">MAISQDPGDPTYRRDIGSGNLVLRWSTAEDKAGCIMLSCLSVMEQEGKESEWAVRFLEPYTDDAFHAGSSTNWAICIDTSPIETPPKTGSDSYTDKMRLAAESAPERVVAAVYFLPSQFTFDGDAVRVPVGKAHILACKAVYRGRGGAENIMNALFEMVNARAHATGCAFMAMAGIPAYYRAHGYEYALNMGRGLVTHVSALNPSSSPASAPSLFSLRPATLDDLPALERFVLAPRTKAEIFTGAKDSATLTAQLRYLLGDRPPAYTSPAYPVDPFFVLEKRDVPDASPRVVAAAGIRLSKPGAPTAVVHPLLWDGVEDAFAVAQAIVRPLVSAVGALPPADGSPNKLVSLRWTLPDAHPLYRWLVAHELAIPTPESSRYDLMHVWWVGIHSLPRFLESLAPVFNARLAGSSQIFGANYAATLHIAAPRAMGGGVVLRIANGSVSVAPANAQQDPKPNLTLPRGALVQLMMGYAGWRELKALYPDVAIEPAVVPLVDVLFPKRSFWSALYI</sequence>
<name>A0A8H6XIL6_9AGAR</name>
<dbReference type="OrthoDB" id="2321175at2759"/>
<proteinExistence type="predicted"/>
<dbReference type="Proteomes" id="UP000620124">
    <property type="component" value="Unassembled WGS sequence"/>
</dbReference>
<accession>A0A8H6XIL6</accession>
<dbReference type="Gene3D" id="3.40.630.30">
    <property type="match status" value="1"/>
</dbReference>
<dbReference type="InterPro" id="IPR016181">
    <property type="entry name" value="Acyl_CoA_acyltransferase"/>
</dbReference>
<keyword evidence="2" id="KW-1185">Reference proteome</keyword>
<dbReference type="AlphaFoldDB" id="A0A8H6XIL6"/>
<organism evidence="1 2">
    <name type="scientific">Mycena venus</name>
    <dbReference type="NCBI Taxonomy" id="2733690"/>
    <lineage>
        <taxon>Eukaryota</taxon>
        <taxon>Fungi</taxon>
        <taxon>Dikarya</taxon>
        <taxon>Basidiomycota</taxon>
        <taxon>Agaricomycotina</taxon>
        <taxon>Agaricomycetes</taxon>
        <taxon>Agaricomycetidae</taxon>
        <taxon>Agaricales</taxon>
        <taxon>Marasmiineae</taxon>
        <taxon>Mycenaceae</taxon>
        <taxon>Mycena</taxon>
    </lineage>
</organism>
<gene>
    <name evidence="1" type="ORF">MVEN_01844600</name>
</gene>
<protein>
    <submittedName>
        <fullName evidence="1">Uncharacterized protein</fullName>
    </submittedName>
</protein>
<evidence type="ECO:0000313" key="2">
    <source>
        <dbReference type="Proteomes" id="UP000620124"/>
    </source>
</evidence>
<dbReference type="EMBL" id="JACAZI010000018">
    <property type="protein sequence ID" value="KAF7341104.1"/>
    <property type="molecule type" value="Genomic_DNA"/>
</dbReference>
<comment type="caution">
    <text evidence="1">The sequence shown here is derived from an EMBL/GenBank/DDBJ whole genome shotgun (WGS) entry which is preliminary data.</text>
</comment>
<dbReference type="SUPFAM" id="SSF55729">
    <property type="entry name" value="Acyl-CoA N-acyltransferases (Nat)"/>
    <property type="match status" value="1"/>
</dbReference>
<reference evidence="1" key="1">
    <citation type="submission" date="2020-05" db="EMBL/GenBank/DDBJ databases">
        <title>Mycena genomes resolve the evolution of fungal bioluminescence.</title>
        <authorList>
            <person name="Tsai I.J."/>
        </authorList>
    </citation>
    <scope>NUCLEOTIDE SEQUENCE</scope>
    <source>
        <strain evidence="1">CCC161011</strain>
    </source>
</reference>
<evidence type="ECO:0000313" key="1">
    <source>
        <dbReference type="EMBL" id="KAF7341104.1"/>
    </source>
</evidence>